<evidence type="ECO:0000313" key="1">
    <source>
        <dbReference type="EMBL" id="TJY34090.1"/>
    </source>
</evidence>
<dbReference type="RefSeq" id="WP_136844446.1">
    <property type="nucleotide sequence ID" value="NZ_SUPL01000006.1"/>
</dbReference>
<accession>A0A4U0ER23</accession>
<dbReference type="OrthoDB" id="5917976at2"/>
<proteinExistence type="predicted"/>
<name>A0A4U0ER23_9FLAO</name>
<keyword evidence="2" id="KW-1185">Reference proteome</keyword>
<comment type="caution">
    <text evidence="1">The sequence shown here is derived from an EMBL/GenBank/DDBJ whole genome shotgun (WGS) entry which is preliminary data.</text>
</comment>
<gene>
    <name evidence="1" type="ORF">E5167_12305</name>
</gene>
<organism evidence="1 2">
    <name type="scientific">Pontimicrobium aquaticum</name>
    <dbReference type="NCBI Taxonomy" id="2565367"/>
    <lineage>
        <taxon>Bacteria</taxon>
        <taxon>Pseudomonadati</taxon>
        <taxon>Bacteroidota</taxon>
        <taxon>Flavobacteriia</taxon>
        <taxon>Flavobacteriales</taxon>
        <taxon>Flavobacteriaceae</taxon>
        <taxon>Pontimicrobium</taxon>
    </lineage>
</organism>
<dbReference type="AlphaFoldDB" id="A0A4U0ER23"/>
<dbReference type="EMBL" id="SUPL01000006">
    <property type="protein sequence ID" value="TJY34090.1"/>
    <property type="molecule type" value="Genomic_DNA"/>
</dbReference>
<dbReference type="Proteomes" id="UP000307657">
    <property type="component" value="Unassembled WGS sequence"/>
</dbReference>
<evidence type="ECO:0000313" key="2">
    <source>
        <dbReference type="Proteomes" id="UP000307657"/>
    </source>
</evidence>
<reference evidence="1 2" key="1">
    <citation type="submission" date="2019-04" db="EMBL/GenBank/DDBJ databases">
        <title>Lacinutrix sp. nov., isolated from marine water.</title>
        <authorList>
            <person name="Kim W."/>
        </authorList>
    </citation>
    <scope>NUCLEOTIDE SEQUENCE [LARGE SCALE GENOMIC DNA]</scope>
    <source>
        <strain evidence="1 2">CAU 1491</strain>
    </source>
</reference>
<protein>
    <submittedName>
        <fullName evidence="1">Uncharacterized protein</fullName>
    </submittedName>
</protein>
<sequence length="262" mass="29992">MRNLNITQLVEAWIHISPSFRVSELPNNIFQVIARANMLGTDTSNPDSRGAKVYSEPQNLPTAIASILNHVENRANFHPQSQSGERLVSDFINYLKQINLTPFFALEKEESRVNKFESKNYNVLIDQIISLYDGVLSKSDENAMRKSIADMAKSVFGRDPLHDQKTAFLLTTIDMANPLLPRILIYYTTLHMKYVKGKSEIRLQEYQVNKQEYAVLPDFIRAYANKLSVLPRTPVDQWILESSSPERVNAKLCFQVSKAQRN</sequence>